<dbReference type="Pfam" id="PF04505">
    <property type="entry name" value="CD225"/>
    <property type="match status" value="1"/>
</dbReference>
<evidence type="ECO:0000313" key="7">
    <source>
        <dbReference type="Proteomes" id="UP000295807"/>
    </source>
</evidence>
<comment type="caution">
    <text evidence="6">The sequence shown here is derived from an EMBL/GenBank/DDBJ whole genome shotgun (WGS) entry which is preliminary data.</text>
</comment>
<evidence type="ECO:0000256" key="4">
    <source>
        <dbReference type="ARBA" id="ARBA00023136"/>
    </source>
</evidence>
<keyword evidence="2 5" id="KW-0812">Transmembrane</keyword>
<comment type="subcellular location">
    <subcellularLocation>
        <location evidence="1">Membrane</location>
    </subcellularLocation>
</comment>
<evidence type="ECO:0000256" key="2">
    <source>
        <dbReference type="ARBA" id="ARBA00022692"/>
    </source>
</evidence>
<name>A0A4R3KS85_9SPHI</name>
<dbReference type="PANTHER" id="PTHR14948:SF25">
    <property type="entry name" value="DUF4190 DOMAIN-CONTAINING PROTEIN"/>
    <property type="match status" value="1"/>
</dbReference>
<evidence type="ECO:0000313" key="6">
    <source>
        <dbReference type="EMBL" id="TCS86555.1"/>
    </source>
</evidence>
<keyword evidence="3 5" id="KW-1133">Transmembrane helix</keyword>
<dbReference type="RefSeq" id="WP_132129565.1">
    <property type="nucleotide sequence ID" value="NZ_CP042432.1"/>
</dbReference>
<evidence type="ECO:0000256" key="5">
    <source>
        <dbReference type="SAM" id="Phobius"/>
    </source>
</evidence>
<feature type="transmembrane region" description="Helical" evidence="5">
    <location>
        <begin position="24"/>
        <end position="48"/>
    </location>
</feature>
<evidence type="ECO:0000256" key="1">
    <source>
        <dbReference type="ARBA" id="ARBA00004370"/>
    </source>
</evidence>
<dbReference type="InterPro" id="IPR051423">
    <property type="entry name" value="CD225/Dispanin"/>
</dbReference>
<dbReference type="GO" id="GO:0016020">
    <property type="term" value="C:membrane"/>
    <property type="evidence" value="ECO:0007669"/>
    <property type="project" value="UniProtKB-SubCell"/>
</dbReference>
<protein>
    <submittedName>
        <fullName evidence="6">Interferon-induced transmembrane protein</fullName>
    </submittedName>
</protein>
<keyword evidence="7" id="KW-1185">Reference proteome</keyword>
<dbReference type="PANTHER" id="PTHR14948">
    <property type="entry name" value="NG5"/>
    <property type="match status" value="1"/>
</dbReference>
<gene>
    <name evidence="6" type="ORF">EDD80_10788</name>
</gene>
<evidence type="ECO:0000256" key="3">
    <source>
        <dbReference type="ARBA" id="ARBA00022989"/>
    </source>
</evidence>
<dbReference type="AlphaFoldDB" id="A0A4R3KS85"/>
<dbReference type="Proteomes" id="UP000295807">
    <property type="component" value="Unassembled WGS sequence"/>
</dbReference>
<accession>A0A4R3KS85</accession>
<organism evidence="6 7">
    <name type="scientific">Anseongella ginsenosidimutans</name>
    <dbReference type="NCBI Taxonomy" id="496056"/>
    <lineage>
        <taxon>Bacteria</taxon>
        <taxon>Pseudomonadati</taxon>
        <taxon>Bacteroidota</taxon>
        <taxon>Sphingobacteriia</taxon>
        <taxon>Sphingobacteriales</taxon>
        <taxon>Sphingobacteriaceae</taxon>
        <taxon>Anseongella</taxon>
    </lineage>
</organism>
<reference evidence="6 7" key="1">
    <citation type="submission" date="2019-03" db="EMBL/GenBank/DDBJ databases">
        <title>Genomic Encyclopedia of Type Strains, Phase IV (KMG-IV): sequencing the most valuable type-strain genomes for metagenomic binning, comparative biology and taxonomic classification.</title>
        <authorList>
            <person name="Goeker M."/>
        </authorList>
    </citation>
    <scope>NUCLEOTIDE SEQUENCE [LARGE SCALE GENOMIC DNA]</scope>
    <source>
        <strain evidence="6 7">DSM 21100</strain>
    </source>
</reference>
<sequence>MDEINLTNQAPDNPTPPPARPKNWLVESILVTVLCCLPFGIVGIIYAAGVNSKYDAGNYPDALESSRQAGKWTKIGFFVGIAGIVLYVLFFVILGFGAMWSQF</sequence>
<feature type="transmembrane region" description="Helical" evidence="5">
    <location>
        <begin position="75"/>
        <end position="100"/>
    </location>
</feature>
<keyword evidence="4 5" id="KW-0472">Membrane</keyword>
<dbReference type="EMBL" id="SMAD01000007">
    <property type="protein sequence ID" value="TCS86555.1"/>
    <property type="molecule type" value="Genomic_DNA"/>
</dbReference>
<dbReference type="OrthoDB" id="9815705at2"/>
<proteinExistence type="predicted"/>
<dbReference type="InterPro" id="IPR007593">
    <property type="entry name" value="CD225/Dispanin_fam"/>
</dbReference>